<evidence type="ECO:0000256" key="1">
    <source>
        <dbReference type="SAM" id="Phobius"/>
    </source>
</evidence>
<protein>
    <submittedName>
        <fullName evidence="2">(Perigord truffle) hypothetical protein</fullName>
    </submittedName>
</protein>
<dbReference type="PANTHER" id="PTHR42083:SF1">
    <property type="entry name" value="MARVEL DOMAIN-CONTAINING PROTEIN"/>
    <property type="match status" value="1"/>
</dbReference>
<keyword evidence="1" id="KW-1133">Transmembrane helix</keyword>
<name>D5G4S6_TUBMM</name>
<reference evidence="2 3" key="1">
    <citation type="journal article" date="2010" name="Nature">
        <title>Perigord black truffle genome uncovers evolutionary origins and mechanisms of symbiosis.</title>
        <authorList>
            <person name="Martin F."/>
            <person name="Kohler A."/>
            <person name="Murat C."/>
            <person name="Balestrini R."/>
            <person name="Coutinho P.M."/>
            <person name="Jaillon O."/>
            <person name="Montanini B."/>
            <person name="Morin E."/>
            <person name="Noel B."/>
            <person name="Percudani R."/>
            <person name="Porcel B."/>
            <person name="Rubini A."/>
            <person name="Amicucci A."/>
            <person name="Amselem J."/>
            <person name="Anthouard V."/>
            <person name="Arcioni S."/>
            <person name="Artiguenave F."/>
            <person name="Aury J.M."/>
            <person name="Ballario P."/>
            <person name="Bolchi A."/>
            <person name="Brenna A."/>
            <person name="Brun A."/>
            <person name="Buee M."/>
            <person name="Cantarel B."/>
            <person name="Chevalier G."/>
            <person name="Couloux A."/>
            <person name="Da Silva C."/>
            <person name="Denoeud F."/>
            <person name="Duplessis S."/>
            <person name="Ghignone S."/>
            <person name="Hilselberger B."/>
            <person name="Iotti M."/>
            <person name="Marcais B."/>
            <person name="Mello A."/>
            <person name="Miranda M."/>
            <person name="Pacioni G."/>
            <person name="Quesneville H."/>
            <person name="Riccioni C."/>
            <person name="Ruotolo R."/>
            <person name="Splivallo R."/>
            <person name="Stocchi V."/>
            <person name="Tisserant E."/>
            <person name="Viscomi A.R."/>
            <person name="Zambonelli A."/>
            <person name="Zampieri E."/>
            <person name="Henrissat B."/>
            <person name="Lebrun M.H."/>
            <person name="Paolocci F."/>
            <person name="Bonfante P."/>
            <person name="Ottonello S."/>
            <person name="Wincker P."/>
        </authorList>
    </citation>
    <scope>NUCLEOTIDE SEQUENCE [LARGE SCALE GENOMIC DNA]</scope>
    <source>
        <strain evidence="2 3">Mel28</strain>
    </source>
</reference>
<dbReference type="AlphaFoldDB" id="D5G4S6"/>
<dbReference type="eggNOG" id="ENOG502SARD">
    <property type="taxonomic scope" value="Eukaryota"/>
</dbReference>
<feature type="transmembrane region" description="Helical" evidence="1">
    <location>
        <begin position="60"/>
        <end position="79"/>
    </location>
</feature>
<keyword evidence="3" id="KW-1185">Reference proteome</keyword>
<feature type="transmembrane region" description="Helical" evidence="1">
    <location>
        <begin position="125"/>
        <end position="147"/>
    </location>
</feature>
<evidence type="ECO:0000313" key="2">
    <source>
        <dbReference type="EMBL" id="CAZ79512.1"/>
    </source>
</evidence>
<accession>D5G4S6</accession>
<feature type="transmembrane region" description="Helical" evidence="1">
    <location>
        <begin position="86"/>
        <end position="105"/>
    </location>
</feature>
<dbReference type="GeneID" id="9188448"/>
<dbReference type="RefSeq" id="XP_002835355.1">
    <property type="nucleotide sequence ID" value="XM_002835309.1"/>
</dbReference>
<keyword evidence="1" id="KW-0812">Transmembrane</keyword>
<dbReference type="KEGG" id="tml:GSTUM_00000080001"/>
<evidence type="ECO:0000313" key="3">
    <source>
        <dbReference type="Proteomes" id="UP000006911"/>
    </source>
</evidence>
<dbReference type="Proteomes" id="UP000006911">
    <property type="component" value="Unassembled WGS sequence"/>
</dbReference>
<dbReference type="InParanoid" id="D5G4S6"/>
<dbReference type="OMA" id="CIRFLQF"/>
<dbReference type="EMBL" id="FN429990">
    <property type="protein sequence ID" value="CAZ79512.1"/>
    <property type="molecule type" value="Genomic_DNA"/>
</dbReference>
<dbReference type="HOGENOM" id="CLU_096567_3_0_1"/>
<dbReference type="PANTHER" id="PTHR42083">
    <property type="entry name" value="MARVEL DOMAIN-CONTAINING PROTEIN"/>
    <property type="match status" value="1"/>
</dbReference>
<feature type="transmembrane region" description="Helical" evidence="1">
    <location>
        <begin position="23"/>
        <end position="40"/>
    </location>
</feature>
<gene>
    <name evidence="2" type="ORF">GSTUM_00000080001</name>
</gene>
<organism evidence="2 3">
    <name type="scientific">Tuber melanosporum (strain Mel28)</name>
    <name type="common">Perigord black truffle</name>
    <dbReference type="NCBI Taxonomy" id="656061"/>
    <lineage>
        <taxon>Eukaryota</taxon>
        <taxon>Fungi</taxon>
        <taxon>Dikarya</taxon>
        <taxon>Ascomycota</taxon>
        <taxon>Pezizomycotina</taxon>
        <taxon>Pezizomycetes</taxon>
        <taxon>Pezizales</taxon>
        <taxon>Tuberaceae</taxon>
        <taxon>Tuber</taxon>
    </lineage>
</organism>
<proteinExistence type="predicted"/>
<sequence>MVQKNKSHRAPLPDSRKITIPRLILRILQILISLAASGIYGRDLQSATKNGERADSRWVFAEVVVGVSIVLAVVYILPFVRSFRTFYLDGIVFLFWVILLGIFGMLFGRVDCRGDGDCRRMKGGIWVDVVGVLLWFATFVGGGVMWWKDRHGRSIYTGRGSVA</sequence>
<keyword evidence="1" id="KW-0472">Membrane</keyword>